<evidence type="ECO:0000313" key="2">
    <source>
        <dbReference type="Proteomes" id="UP000654075"/>
    </source>
</evidence>
<evidence type="ECO:0000313" key="1">
    <source>
        <dbReference type="EMBL" id="CAE8592212.1"/>
    </source>
</evidence>
<keyword evidence="2" id="KW-1185">Reference proteome</keyword>
<dbReference type="EMBL" id="CAJNNV010005533">
    <property type="protein sequence ID" value="CAE8592212.1"/>
    <property type="molecule type" value="Genomic_DNA"/>
</dbReference>
<proteinExistence type="predicted"/>
<dbReference type="OrthoDB" id="442791at2759"/>
<dbReference type="AlphaFoldDB" id="A0A813E2M0"/>
<name>A0A813E2M0_POLGL</name>
<gene>
    <name evidence="1" type="ORF">PGLA1383_LOCUS10869</name>
</gene>
<accession>A0A813E2M0</accession>
<dbReference type="Proteomes" id="UP000654075">
    <property type="component" value="Unassembled WGS sequence"/>
</dbReference>
<feature type="non-terminal residue" evidence="1">
    <location>
        <position position="712"/>
    </location>
</feature>
<dbReference type="OMA" id="WIEAIMA"/>
<comment type="caution">
    <text evidence="1">The sequence shown here is derived from an EMBL/GenBank/DDBJ whole genome shotgun (WGS) entry which is preliminary data.</text>
</comment>
<organism evidence="1 2">
    <name type="scientific">Polarella glacialis</name>
    <name type="common">Dinoflagellate</name>
    <dbReference type="NCBI Taxonomy" id="89957"/>
    <lineage>
        <taxon>Eukaryota</taxon>
        <taxon>Sar</taxon>
        <taxon>Alveolata</taxon>
        <taxon>Dinophyceae</taxon>
        <taxon>Suessiales</taxon>
        <taxon>Suessiaceae</taxon>
        <taxon>Polarella</taxon>
    </lineage>
</organism>
<reference evidence="1" key="1">
    <citation type="submission" date="2021-02" db="EMBL/GenBank/DDBJ databases">
        <authorList>
            <person name="Dougan E. K."/>
            <person name="Rhodes N."/>
            <person name="Thang M."/>
            <person name="Chan C."/>
        </authorList>
    </citation>
    <scope>NUCLEOTIDE SEQUENCE</scope>
</reference>
<sequence length="712" mass="77762">QCGLQVSPAVVSSRWRRREPQQTGRLLRLCQWNYWRLYLALGLVSEGISLAADSPDYSILAYLLPTGTVEQLVTIVPVGRFDGKLLVAIPHVFWNRVAKKRHILSQHFTKPIALEVAIRSEEDTEAATSANTKIWMGVLTNDAERQLFVPFDVDSLGFQFASTVPMEGARFPLGKALNDAAAEHYTFMSAPSEDGKEFGIATPPGLEGRLERLEGTLESIQNALVRLSAEPGKPPKQAVLKPAAKAAGAKRAEVAQKADAAAVPGLAPGLVRAARASGIDEATLEAMSVLMKKAPPRLGEQPAAKTRTGPFQLTKLVTMLASEKDSGKAVSKLDRALEGISHSGTGSTEAGAPSGASRRSAAALRALRLALSDEPEQIYRPIERAMGEQIRAQTELPGVHMAADSRVWLEHRSHVQSYPATIRWMWAIAGIHSCLKDKKYEEARARIALLLAAGEQFSMDGGSWLLAAEILMEQPPPFSSFARRQLPEPSELQHSSLIDPRWIEAIMAKLKEAEDFQERRKRLQRLPTGGKPKGEGEPLAAQRGHLLLPQDLLQSNLDHFYIKVEKPKTRKRGGAKVQHSKIVGVDVVAFVVAVFASLPRSEKLYPGTASHYRRRWDAILKALEVPPCLKLTPGGLRGGGAVAAYRHGTPVSDILWRMRIKHMQTLESYLQEVAAESIIPSLPVQSRVLVAAAAKLWPLSVSHVVSSRSVAV</sequence>
<protein>
    <submittedName>
        <fullName evidence="1">Uncharacterized protein</fullName>
    </submittedName>
</protein>